<sequence>MDFEVSPEGWVDWGAGRRRCALGKGGVRVDKREGDGATPAGRFALRRLLYRPDRGPVPATALPALAIAPADGWCDDPADPAYNRPVPLPHPARHERLWRDDALYDLVIVIGHNDDPPAAGLGSAVFIHLARPDWGPTEGCVALARADLVELLAAAAPGDSLVVRPPPADR</sequence>
<dbReference type="InterPro" id="IPR005490">
    <property type="entry name" value="LD_TPept_cat_dom"/>
</dbReference>
<dbReference type="RefSeq" id="WP_309800791.1">
    <property type="nucleotide sequence ID" value="NZ_JAVDPW010000013.1"/>
</dbReference>
<keyword evidence="6 7" id="KW-0961">Cell wall biogenesis/degradation</keyword>
<evidence type="ECO:0000256" key="5">
    <source>
        <dbReference type="ARBA" id="ARBA00022984"/>
    </source>
</evidence>
<evidence type="ECO:0000256" key="7">
    <source>
        <dbReference type="PROSITE-ProRule" id="PRU01373"/>
    </source>
</evidence>
<comment type="pathway">
    <text evidence="1 7">Cell wall biogenesis; peptidoglycan biosynthesis.</text>
</comment>
<comment type="caution">
    <text evidence="9">The sequence shown here is derived from an EMBL/GenBank/DDBJ whole genome shotgun (WGS) entry which is preliminary data.</text>
</comment>
<reference evidence="9 10" key="1">
    <citation type="submission" date="2023-07" db="EMBL/GenBank/DDBJ databases">
        <title>Sorghum-associated microbial communities from plants grown in Nebraska, USA.</title>
        <authorList>
            <person name="Schachtman D."/>
        </authorList>
    </citation>
    <scope>NUCLEOTIDE SEQUENCE [LARGE SCALE GENOMIC DNA]</scope>
    <source>
        <strain evidence="9 10">584</strain>
    </source>
</reference>
<keyword evidence="3" id="KW-0808">Transferase</keyword>
<dbReference type="PANTHER" id="PTHR38589:SF1">
    <property type="entry name" value="BLR0621 PROTEIN"/>
    <property type="match status" value="1"/>
</dbReference>
<feature type="domain" description="L,D-TPase catalytic" evidence="8">
    <location>
        <begin position="1"/>
        <end position="164"/>
    </location>
</feature>
<evidence type="ECO:0000259" key="8">
    <source>
        <dbReference type="PROSITE" id="PS52029"/>
    </source>
</evidence>
<evidence type="ECO:0000313" key="10">
    <source>
        <dbReference type="Proteomes" id="UP001262410"/>
    </source>
</evidence>
<evidence type="ECO:0000256" key="1">
    <source>
        <dbReference type="ARBA" id="ARBA00004752"/>
    </source>
</evidence>
<organism evidence="9 10">
    <name type="scientific">Inquilinus ginsengisoli</name>
    <dbReference type="NCBI Taxonomy" id="363840"/>
    <lineage>
        <taxon>Bacteria</taxon>
        <taxon>Pseudomonadati</taxon>
        <taxon>Pseudomonadota</taxon>
        <taxon>Alphaproteobacteria</taxon>
        <taxon>Rhodospirillales</taxon>
        <taxon>Rhodospirillaceae</taxon>
        <taxon>Inquilinus</taxon>
    </lineage>
</organism>
<dbReference type="Proteomes" id="UP001262410">
    <property type="component" value="Unassembled WGS sequence"/>
</dbReference>
<keyword evidence="10" id="KW-1185">Reference proteome</keyword>
<dbReference type="Pfam" id="PF03734">
    <property type="entry name" value="YkuD"/>
    <property type="match status" value="1"/>
</dbReference>
<dbReference type="SUPFAM" id="SSF141523">
    <property type="entry name" value="L,D-transpeptidase catalytic domain-like"/>
    <property type="match status" value="1"/>
</dbReference>
<dbReference type="PANTHER" id="PTHR38589">
    <property type="entry name" value="BLR0621 PROTEIN"/>
    <property type="match status" value="1"/>
</dbReference>
<gene>
    <name evidence="9" type="ORF">E9232_006194</name>
</gene>
<dbReference type="InterPro" id="IPR038063">
    <property type="entry name" value="Transpep_catalytic_dom"/>
</dbReference>
<comment type="similarity">
    <text evidence="2">Belongs to the YkuD family.</text>
</comment>
<keyword evidence="4 7" id="KW-0133">Cell shape</keyword>
<dbReference type="EMBL" id="JAVDPW010000013">
    <property type="protein sequence ID" value="MDR6293643.1"/>
    <property type="molecule type" value="Genomic_DNA"/>
</dbReference>
<evidence type="ECO:0000256" key="3">
    <source>
        <dbReference type="ARBA" id="ARBA00022679"/>
    </source>
</evidence>
<accession>A0ABU1JYE0</accession>
<feature type="active site" description="Nucleophile" evidence="7">
    <location>
        <position position="140"/>
    </location>
</feature>
<evidence type="ECO:0000313" key="9">
    <source>
        <dbReference type="EMBL" id="MDR6293643.1"/>
    </source>
</evidence>
<proteinExistence type="inferred from homology"/>
<keyword evidence="5 7" id="KW-0573">Peptidoglycan synthesis</keyword>
<evidence type="ECO:0000256" key="4">
    <source>
        <dbReference type="ARBA" id="ARBA00022960"/>
    </source>
</evidence>
<dbReference type="PROSITE" id="PS52029">
    <property type="entry name" value="LD_TPASE"/>
    <property type="match status" value="1"/>
</dbReference>
<evidence type="ECO:0000256" key="2">
    <source>
        <dbReference type="ARBA" id="ARBA00005992"/>
    </source>
</evidence>
<name>A0ABU1JYE0_9PROT</name>
<feature type="active site" description="Proton donor/acceptor" evidence="7">
    <location>
        <position position="128"/>
    </location>
</feature>
<evidence type="ECO:0000256" key="6">
    <source>
        <dbReference type="ARBA" id="ARBA00023316"/>
    </source>
</evidence>
<protein>
    <submittedName>
        <fullName evidence="9">L,D-peptidoglycan transpeptidase YkuD (ErfK/YbiS/YcfS/YnhG family)</fullName>
    </submittedName>
</protein>